<accession>A0ABN7RYY4</accession>
<feature type="compositionally biased region" description="Low complexity" evidence="1">
    <location>
        <begin position="203"/>
        <end position="212"/>
    </location>
</feature>
<feature type="region of interest" description="Disordered" evidence="1">
    <location>
        <begin position="126"/>
        <end position="174"/>
    </location>
</feature>
<keyword evidence="4" id="KW-1185">Reference proteome</keyword>
<name>A0ABN7RYY4_OIKDI</name>
<feature type="compositionally biased region" description="Pro residues" evidence="1">
    <location>
        <begin position="134"/>
        <end position="144"/>
    </location>
</feature>
<feature type="compositionally biased region" description="Polar residues" evidence="1">
    <location>
        <begin position="242"/>
        <end position="256"/>
    </location>
</feature>
<sequence length="514" mass="55740">MANPRKFSEKIALLKQKEAEEKGNYERILREVRAVTHHPGQGPQMPMPGGPLPGMGPMRMNPLLNRVQGQNGMGMGPRNALWSSMPNIHSAAQNAPMPQMPYNNYNSGSQCGQNFGQMSYPQPPMNAPAISAPQEPPPVIPPSYPQNSSGMFLEPPGNWGMSSQNGGSGQNYGLLRATSDSALHHTVNQKIDQVNQERGQNQLQAPAPAHSQPSPPNPPMNRRLRPPQLSTPQGAPCGSLPDLTTLTIPKTNSRPSSAKEPNRRIDSPGAMRQRDSTGSTNSSLASPRNPRRPHPYNNNRMSWNMPGSSPGSPVSASFNANQRLNSNSLPSSPQTRSETDSFDSLMQTSSSTNTQQNNLHTTSPNSNNKLSQPENQHHYQGPTSPVPNIVFTPSNDNESVPFGMEQRHPLQMNNYGVPSSSASVAGGYDLPRLGSLNNEFNTPQFPNSSQPTALPSTNTTHDFLNENFLNELTSASSQPLDIPLIPPTQHQLDLMQNGNGKSSQSLSSILNDMN</sequence>
<protein>
    <submittedName>
        <fullName evidence="3">Oidioi.mRNA.OKI2018_I69.PAR.g12055.t1.cds</fullName>
    </submittedName>
</protein>
<evidence type="ECO:0000259" key="2">
    <source>
        <dbReference type="Pfam" id="PF12884"/>
    </source>
</evidence>
<feature type="compositionally biased region" description="Low complexity" evidence="1">
    <location>
        <begin position="295"/>
        <end position="313"/>
    </location>
</feature>
<feature type="compositionally biased region" description="Low complexity" evidence="1">
    <location>
        <begin position="347"/>
        <end position="358"/>
    </location>
</feature>
<evidence type="ECO:0000313" key="3">
    <source>
        <dbReference type="EMBL" id="CAG5089024.1"/>
    </source>
</evidence>
<dbReference type="Proteomes" id="UP001158576">
    <property type="component" value="Chromosome PAR"/>
</dbReference>
<feature type="region of interest" description="Disordered" evidence="1">
    <location>
        <begin position="198"/>
        <end position="403"/>
    </location>
</feature>
<dbReference type="InterPro" id="IPR024783">
    <property type="entry name" value="TORC_N"/>
</dbReference>
<dbReference type="Pfam" id="PF12884">
    <property type="entry name" value="TORC_N"/>
    <property type="match status" value="1"/>
</dbReference>
<evidence type="ECO:0000256" key="1">
    <source>
        <dbReference type="SAM" id="MobiDB-lite"/>
    </source>
</evidence>
<organism evidence="3 4">
    <name type="scientific">Oikopleura dioica</name>
    <name type="common">Tunicate</name>
    <dbReference type="NCBI Taxonomy" id="34765"/>
    <lineage>
        <taxon>Eukaryota</taxon>
        <taxon>Metazoa</taxon>
        <taxon>Chordata</taxon>
        <taxon>Tunicata</taxon>
        <taxon>Appendicularia</taxon>
        <taxon>Copelata</taxon>
        <taxon>Oikopleuridae</taxon>
        <taxon>Oikopleura</taxon>
    </lineage>
</organism>
<evidence type="ECO:0000313" key="4">
    <source>
        <dbReference type="Proteomes" id="UP001158576"/>
    </source>
</evidence>
<feature type="compositionally biased region" description="Polar residues" evidence="1">
    <location>
        <begin position="276"/>
        <end position="286"/>
    </location>
</feature>
<dbReference type="EMBL" id="OU015568">
    <property type="protein sequence ID" value="CAG5089024.1"/>
    <property type="molecule type" value="Genomic_DNA"/>
</dbReference>
<feature type="compositionally biased region" description="Polar residues" evidence="1">
    <location>
        <begin position="359"/>
        <end position="374"/>
    </location>
</feature>
<feature type="compositionally biased region" description="Polar residues" evidence="1">
    <location>
        <begin position="314"/>
        <end position="346"/>
    </location>
</feature>
<feature type="domain" description="Transducer of regulated CREB activity N-terminal" evidence="2">
    <location>
        <begin position="3"/>
        <end position="45"/>
    </location>
</feature>
<reference evidence="3 4" key="1">
    <citation type="submission" date="2021-04" db="EMBL/GenBank/DDBJ databases">
        <authorList>
            <person name="Bliznina A."/>
        </authorList>
    </citation>
    <scope>NUCLEOTIDE SEQUENCE [LARGE SCALE GENOMIC DNA]</scope>
</reference>
<feature type="region of interest" description="Disordered" evidence="1">
    <location>
        <begin position="495"/>
        <end position="514"/>
    </location>
</feature>
<proteinExistence type="predicted"/>
<gene>
    <name evidence="3" type="ORF">OKIOD_LOCUS3613</name>
</gene>